<gene>
    <name evidence="5" type="primary">frdB</name>
    <name evidence="6" type="ORF">CLCOS_39350</name>
    <name evidence="5" type="ORF">WX73_01834</name>
</gene>
<name>A0A166RVH8_9CLOT</name>
<comment type="cofactor">
    <cofactor evidence="3">
        <name>[2Fe-2S] cluster</name>
        <dbReference type="ChEBI" id="CHEBI:190135"/>
    </cofactor>
</comment>
<dbReference type="SUPFAM" id="SSF54292">
    <property type="entry name" value="2Fe-2S ferredoxin-like"/>
    <property type="match status" value="1"/>
</dbReference>
<dbReference type="Pfam" id="PF13085">
    <property type="entry name" value="Fer2_3"/>
    <property type="match status" value="1"/>
</dbReference>
<dbReference type="PANTHER" id="PTHR11921">
    <property type="entry name" value="SUCCINATE DEHYDROGENASE IRON-SULFUR PROTEIN"/>
    <property type="match status" value="1"/>
</dbReference>
<dbReference type="GO" id="GO:0008177">
    <property type="term" value="F:succinate dehydrogenase (quinone) activity"/>
    <property type="evidence" value="ECO:0007669"/>
    <property type="project" value="UniProtKB-EC"/>
</dbReference>
<dbReference type="EC" id="1.3.5.1" evidence="6"/>
<accession>A0A166RVH8</accession>
<evidence type="ECO:0000313" key="6">
    <source>
        <dbReference type="EMBL" id="OBR90570.1"/>
    </source>
</evidence>
<dbReference type="InterPro" id="IPR050573">
    <property type="entry name" value="SDH/FRD_Iron-Sulfur"/>
</dbReference>
<evidence type="ECO:0000256" key="3">
    <source>
        <dbReference type="ARBA" id="ARBA00034078"/>
    </source>
</evidence>
<evidence type="ECO:0000313" key="8">
    <source>
        <dbReference type="Proteomes" id="UP000093694"/>
    </source>
</evidence>
<keyword evidence="8" id="KW-1185">Reference proteome</keyword>
<evidence type="ECO:0000256" key="1">
    <source>
        <dbReference type="ARBA" id="ARBA00001927"/>
    </source>
</evidence>
<evidence type="ECO:0000256" key="2">
    <source>
        <dbReference type="ARBA" id="ARBA00009433"/>
    </source>
</evidence>
<comment type="cofactor">
    <cofactor evidence="1">
        <name>[3Fe-4S] cluster</name>
        <dbReference type="ChEBI" id="CHEBI:21137"/>
    </cofactor>
</comment>
<dbReference type="GO" id="GO:0009060">
    <property type="term" value="P:aerobic respiration"/>
    <property type="evidence" value="ECO:0007669"/>
    <property type="project" value="TreeGrafter"/>
</dbReference>
<dbReference type="GO" id="GO:0009055">
    <property type="term" value="F:electron transfer activity"/>
    <property type="evidence" value="ECO:0007669"/>
    <property type="project" value="InterPro"/>
</dbReference>
<dbReference type="InterPro" id="IPR036010">
    <property type="entry name" value="2Fe-2S_ferredoxin-like_sf"/>
</dbReference>
<evidence type="ECO:0000259" key="4">
    <source>
        <dbReference type="Pfam" id="PF13085"/>
    </source>
</evidence>
<comment type="caution">
    <text evidence="5">The sequence shown here is derived from an EMBL/GenBank/DDBJ whole genome shotgun (WGS) entry which is preliminary data.</text>
</comment>
<keyword evidence="6" id="KW-0560">Oxidoreductase</keyword>
<dbReference type="AlphaFoldDB" id="A0A166RVH8"/>
<organism evidence="5 7">
    <name type="scientific">Clostridium coskatii</name>
    <dbReference type="NCBI Taxonomy" id="1705578"/>
    <lineage>
        <taxon>Bacteria</taxon>
        <taxon>Bacillati</taxon>
        <taxon>Bacillota</taxon>
        <taxon>Clostridia</taxon>
        <taxon>Eubacteriales</taxon>
        <taxon>Clostridiaceae</taxon>
        <taxon>Clostridium</taxon>
    </lineage>
</organism>
<dbReference type="InterPro" id="IPR025192">
    <property type="entry name" value="Succ_DH/fum_Rdtase_N"/>
</dbReference>
<dbReference type="Proteomes" id="UP000093694">
    <property type="component" value="Unassembled WGS sequence"/>
</dbReference>
<proteinExistence type="inferred from homology"/>
<evidence type="ECO:0000313" key="5">
    <source>
        <dbReference type="EMBL" id="OAA91143.1"/>
    </source>
</evidence>
<feature type="domain" description="Succinate dehydogenase/fumarate reductase N-terminal" evidence="4">
    <location>
        <begin position="2"/>
        <end position="104"/>
    </location>
</feature>
<dbReference type="PANTHER" id="PTHR11921:SF29">
    <property type="entry name" value="SUCCINATE DEHYDROGENASE [UBIQUINONE] IRON-SULFUR SUBUNIT, MITOCHONDRIAL"/>
    <property type="match status" value="1"/>
</dbReference>
<dbReference type="GO" id="GO:0051536">
    <property type="term" value="F:iron-sulfur cluster binding"/>
    <property type="evidence" value="ECO:0007669"/>
    <property type="project" value="InterPro"/>
</dbReference>
<protein>
    <submittedName>
        <fullName evidence="5">Fumarate reductase iron-sulfur subunit</fullName>
        <ecNumber evidence="6">1.3.5.1</ecNumber>
    </submittedName>
</protein>
<dbReference type="PATRIC" id="fig|1705578.3.peg.2083"/>
<dbReference type="RefSeq" id="WP_063601891.1">
    <property type="nucleotide sequence ID" value="NZ_LITQ01000027.1"/>
</dbReference>
<dbReference type="Gene3D" id="3.10.20.30">
    <property type="match status" value="1"/>
</dbReference>
<sequence>MKVKVYRFEPTVEEGEHYDCFDVPVIFEEKWTVMNVLDYIQEHYDSSLSYYKHSACGHGICGRCTLMVDGTPSLACTHVIEKGDEIVLEPLKGRKKVKDLVTVGSHQIKNIRGGK</sequence>
<evidence type="ECO:0000313" key="7">
    <source>
        <dbReference type="Proteomes" id="UP000077384"/>
    </source>
</evidence>
<dbReference type="GO" id="GO:0022904">
    <property type="term" value="P:respiratory electron transport chain"/>
    <property type="evidence" value="ECO:0007669"/>
    <property type="project" value="TreeGrafter"/>
</dbReference>
<dbReference type="EMBL" id="LITQ01000027">
    <property type="protein sequence ID" value="OAA91143.1"/>
    <property type="molecule type" value="Genomic_DNA"/>
</dbReference>
<dbReference type="EMBL" id="LROR01000089">
    <property type="protein sequence ID" value="OBR90570.1"/>
    <property type="molecule type" value="Genomic_DNA"/>
</dbReference>
<dbReference type="InterPro" id="IPR012675">
    <property type="entry name" value="Beta-grasp_dom_sf"/>
</dbReference>
<comment type="similarity">
    <text evidence="2">Belongs to the succinate dehydrogenase/fumarate reductase iron-sulfur protein family.</text>
</comment>
<reference evidence="5 7" key="1">
    <citation type="journal article" date="2015" name="Biotechnol. Bioeng.">
        <title>Genome sequence and phenotypic characterization of Caulobacter segnis.</title>
        <authorList>
            <person name="Patel S."/>
            <person name="Fletcher B."/>
            <person name="Scott D.C."/>
            <person name="Ely B."/>
        </authorList>
    </citation>
    <scope>NUCLEOTIDE SEQUENCE [LARGE SCALE GENOMIC DNA]</scope>
    <source>
        <strain evidence="5 7">PS02</strain>
    </source>
</reference>
<dbReference type="Proteomes" id="UP000077384">
    <property type="component" value="Unassembled WGS sequence"/>
</dbReference>
<reference evidence="6 8" key="2">
    <citation type="journal article" date="2016" name="Front. Microbiol.">
        <title>Industrial Acetogenic Biocatalysts: A Comparative Metabolic and Genomic Analysis.</title>
        <authorList>
            <person name="Bengelsdorf F."/>
            <person name="Poehlein A."/>
            <person name="Sonja S."/>
            <person name="Erz C."/>
            <person name="Hummel T."/>
            <person name="Hoffmeister S."/>
            <person name="Daniel R."/>
            <person name="Durre P."/>
        </authorList>
    </citation>
    <scope>NUCLEOTIDE SEQUENCE [LARGE SCALE GENOMIC DNA]</scope>
    <source>
        <strain evidence="6 8">PTA-10522</strain>
    </source>
</reference>